<gene>
    <name evidence="2" type="ORF">M0R45_038412</name>
</gene>
<dbReference type="InterPro" id="IPR007053">
    <property type="entry name" value="LRAT_dom"/>
</dbReference>
<dbReference type="PANTHER" id="PTHR46137:SF3">
    <property type="entry name" value="OS05G0310600 PROTEIN"/>
    <property type="match status" value="1"/>
</dbReference>
<name>A0AAW1W5M4_RUBAR</name>
<evidence type="ECO:0000313" key="2">
    <source>
        <dbReference type="EMBL" id="KAK9914644.1"/>
    </source>
</evidence>
<sequence length="230" mass="26056">MEHFVNKIDRESLERGDHIYAYRKLGSYSHHGIFIGGDRVIHYNITQKAGTSRRAKTCRNCGVDPNQLRGVVKSCVDCFLKGHTLRRFQYGVTFCRFLTNNPGTCTTGQAHPPDVIISRANDLLNNKDGFGEYHLFDNNCEAFAVFCTTANRVSNQACSAVQLLKASVKVAVDRLLCDVSVHHGPEKHDKLKQTIDTWLANMFSLNKIITNLQKDQEFRIQGHHDHQLVN</sequence>
<reference evidence="2 3" key="1">
    <citation type="journal article" date="2023" name="G3 (Bethesda)">
        <title>A chromosome-length genome assembly and annotation of blackberry (Rubus argutus, cv. 'Hillquist').</title>
        <authorList>
            <person name="Bruna T."/>
            <person name="Aryal R."/>
            <person name="Dudchenko O."/>
            <person name="Sargent D.J."/>
            <person name="Mead D."/>
            <person name="Buti M."/>
            <person name="Cavallini A."/>
            <person name="Hytonen T."/>
            <person name="Andres J."/>
            <person name="Pham M."/>
            <person name="Weisz D."/>
            <person name="Mascagni F."/>
            <person name="Usai G."/>
            <person name="Natali L."/>
            <person name="Bassil N."/>
            <person name="Fernandez G.E."/>
            <person name="Lomsadze A."/>
            <person name="Armour M."/>
            <person name="Olukolu B."/>
            <person name="Poorten T."/>
            <person name="Britton C."/>
            <person name="Davik J."/>
            <person name="Ashrafi H."/>
            <person name="Aiden E.L."/>
            <person name="Borodovsky M."/>
            <person name="Worthington M."/>
        </authorList>
    </citation>
    <scope>NUCLEOTIDE SEQUENCE [LARGE SCALE GENOMIC DNA]</scope>
    <source>
        <strain evidence="2">PI 553951</strain>
    </source>
</reference>
<dbReference type="Gene3D" id="3.90.1720.10">
    <property type="entry name" value="endopeptidase domain like (from Nostoc punctiforme)"/>
    <property type="match status" value="1"/>
</dbReference>
<dbReference type="Pfam" id="PF04970">
    <property type="entry name" value="LRAT"/>
    <property type="match status" value="1"/>
</dbReference>
<protein>
    <recommendedName>
        <fullName evidence="1">LRAT domain-containing protein</fullName>
    </recommendedName>
</protein>
<accession>A0AAW1W5M4</accession>
<keyword evidence="3" id="KW-1185">Reference proteome</keyword>
<evidence type="ECO:0000259" key="1">
    <source>
        <dbReference type="PROSITE" id="PS51934"/>
    </source>
</evidence>
<feature type="domain" description="LRAT" evidence="1">
    <location>
        <begin position="20"/>
        <end position="156"/>
    </location>
</feature>
<dbReference type="Proteomes" id="UP001457282">
    <property type="component" value="Unassembled WGS sequence"/>
</dbReference>
<evidence type="ECO:0000313" key="3">
    <source>
        <dbReference type="Proteomes" id="UP001457282"/>
    </source>
</evidence>
<dbReference type="PANTHER" id="PTHR46137">
    <property type="entry name" value="OS05G0310600 PROTEIN"/>
    <property type="match status" value="1"/>
</dbReference>
<proteinExistence type="predicted"/>
<organism evidence="2 3">
    <name type="scientific">Rubus argutus</name>
    <name type="common">Southern blackberry</name>
    <dbReference type="NCBI Taxonomy" id="59490"/>
    <lineage>
        <taxon>Eukaryota</taxon>
        <taxon>Viridiplantae</taxon>
        <taxon>Streptophyta</taxon>
        <taxon>Embryophyta</taxon>
        <taxon>Tracheophyta</taxon>
        <taxon>Spermatophyta</taxon>
        <taxon>Magnoliopsida</taxon>
        <taxon>eudicotyledons</taxon>
        <taxon>Gunneridae</taxon>
        <taxon>Pentapetalae</taxon>
        <taxon>rosids</taxon>
        <taxon>fabids</taxon>
        <taxon>Rosales</taxon>
        <taxon>Rosaceae</taxon>
        <taxon>Rosoideae</taxon>
        <taxon>Rosoideae incertae sedis</taxon>
        <taxon>Rubus</taxon>
    </lineage>
</organism>
<dbReference type="EMBL" id="JBEDUW010000007">
    <property type="protein sequence ID" value="KAK9914644.1"/>
    <property type="molecule type" value="Genomic_DNA"/>
</dbReference>
<dbReference type="AlphaFoldDB" id="A0AAW1W5M4"/>
<dbReference type="PROSITE" id="PS51934">
    <property type="entry name" value="LRAT"/>
    <property type="match status" value="1"/>
</dbReference>
<comment type="caution">
    <text evidence="2">The sequence shown here is derived from an EMBL/GenBank/DDBJ whole genome shotgun (WGS) entry which is preliminary data.</text>
</comment>